<dbReference type="InterPro" id="IPR019128">
    <property type="entry name" value="Dcc1"/>
</dbReference>
<evidence type="ECO:0000313" key="3">
    <source>
        <dbReference type="EMBL" id="GMH59291.1"/>
    </source>
</evidence>
<dbReference type="GO" id="GO:0000775">
    <property type="term" value="C:chromosome, centromeric region"/>
    <property type="evidence" value="ECO:0007669"/>
    <property type="project" value="TreeGrafter"/>
</dbReference>
<organism evidence="3 4">
    <name type="scientific">Triparma retinervis</name>
    <dbReference type="NCBI Taxonomy" id="2557542"/>
    <lineage>
        <taxon>Eukaryota</taxon>
        <taxon>Sar</taxon>
        <taxon>Stramenopiles</taxon>
        <taxon>Ochrophyta</taxon>
        <taxon>Bolidophyceae</taxon>
        <taxon>Parmales</taxon>
        <taxon>Triparmaceae</taxon>
        <taxon>Triparma</taxon>
    </lineage>
</organism>
<dbReference type="OrthoDB" id="188141at2759"/>
<dbReference type="PANTHER" id="PTHR13395:SF6">
    <property type="entry name" value="SISTER CHROMATID COHESION PROTEIN DCC1"/>
    <property type="match status" value="1"/>
</dbReference>
<keyword evidence="4" id="KW-1185">Reference proteome</keyword>
<gene>
    <name evidence="3" type="ORF">TrRE_jg13098</name>
</gene>
<dbReference type="GO" id="GO:0000785">
    <property type="term" value="C:chromatin"/>
    <property type="evidence" value="ECO:0007669"/>
    <property type="project" value="TreeGrafter"/>
</dbReference>
<dbReference type="Pfam" id="PF09724">
    <property type="entry name" value="Dcc1"/>
    <property type="match status" value="1"/>
</dbReference>
<reference evidence="3" key="1">
    <citation type="submission" date="2022-07" db="EMBL/GenBank/DDBJ databases">
        <title>Genome analysis of Parmales, a sister group of diatoms, reveals the evolutionary specialization of diatoms from phago-mixotrophs to photoautotrophs.</title>
        <authorList>
            <person name="Ban H."/>
            <person name="Sato S."/>
            <person name="Yoshikawa S."/>
            <person name="Kazumasa Y."/>
            <person name="Nakamura Y."/>
            <person name="Ichinomiya M."/>
            <person name="Saitoh K."/>
            <person name="Sato N."/>
            <person name="Blanc-Mathieu R."/>
            <person name="Endo H."/>
            <person name="Kuwata A."/>
            <person name="Ogata H."/>
        </authorList>
    </citation>
    <scope>NUCLEOTIDE SEQUENCE</scope>
</reference>
<evidence type="ECO:0000256" key="2">
    <source>
        <dbReference type="ARBA" id="ARBA00022705"/>
    </source>
</evidence>
<comment type="similarity">
    <text evidence="1">Belongs to the DCC1 family.</text>
</comment>
<sequence length="361" mass="40105">MLENGTRRALIEVEATGGVKRDKSFPADDSLFLVELPPASDVGDGKKGVSEALQGAHIVGAENSSQAALVFSDRSFLMSKLNASVCPSFHYELTRHYLDFSRLYHILSSSTYEGYGEECEEKSAKRHTFEELCVVMQSSRSEMEAALKKVEGFAVNEDSNKLTVVSEELMAEAFDEILAVVSANDWDLDAIELPKLLKSVRGDISTEKGVIAHCLTVNSKDGIDADQVCQLDVAKVASFKARKLLSKKNWERKEFLAKWNAEMPHQCTSYTPPESLLAPLCLSAFDAKVGDDILSFFPSSSLPVEPSQRFQRLFKEREQWKEANISPFLEDICKENENCGSLLLKYAVCTDGVWIEKPPLA</sequence>
<dbReference type="EMBL" id="BRXZ01003654">
    <property type="protein sequence ID" value="GMH59291.1"/>
    <property type="molecule type" value="Genomic_DNA"/>
</dbReference>
<keyword evidence="2" id="KW-0235">DNA replication</keyword>
<dbReference type="GO" id="GO:0031390">
    <property type="term" value="C:Ctf18 RFC-like complex"/>
    <property type="evidence" value="ECO:0007669"/>
    <property type="project" value="InterPro"/>
</dbReference>
<comment type="caution">
    <text evidence="3">The sequence shown here is derived from an EMBL/GenBank/DDBJ whole genome shotgun (WGS) entry which is preliminary data.</text>
</comment>
<accession>A0A9W6ZWI4</accession>
<evidence type="ECO:0008006" key="5">
    <source>
        <dbReference type="Google" id="ProtNLM"/>
    </source>
</evidence>
<dbReference type="PANTHER" id="PTHR13395">
    <property type="entry name" value="SISTER CHROMATID COHESION PROTEIN DCC1-RELATED"/>
    <property type="match status" value="1"/>
</dbReference>
<dbReference type="Proteomes" id="UP001165082">
    <property type="component" value="Unassembled WGS sequence"/>
</dbReference>
<evidence type="ECO:0000313" key="4">
    <source>
        <dbReference type="Proteomes" id="UP001165082"/>
    </source>
</evidence>
<dbReference type="GO" id="GO:0006260">
    <property type="term" value="P:DNA replication"/>
    <property type="evidence" value="ECO:0007669"/>
    <property type="project" value="UniProtKB-KW"/>
</dbReference>
<dbReference type="GO" id="GO:0034088">
    <property type="term" value="P:maintenance of mitotic sister chromatid cohesion"/>
    <property type="evidence" value="ECO:0007669"/>
    <property type="project" value="TreeGrafter"/>
</dbReference>
<evidence type="ECO:0000256" key="1">
    <source>
        <dbReference type="ARBA" id="ARBA00007017"/>
    </source>
</evidence>
<proteinExistence type="inferred from homology"/>
<dbReference type="AlphaFoldDB" id="A0A9W6ZWI4"/>
<protein>
    <recommendedName>
        <fullName evidence="5">Sister chromatid cohesion protein DCC1</fullName>
    </recommendedName>
</protein>
<name>A0A9W6ZWI4_9STRA</name>